<dbReference type="AlphaFoldDB" id="A0A0F9GAN1"/>
<proteinExistence type="predicted"/>
<sequence>TPAPTGGGGGGPAASPGSLVPSGMDVRHTGSPPKGVRWQKLPRQGGQAPGGAGAGAVEAMEKHLPGQHSQKTHSRDSKAPEPGTQVGVVPAKAISEYRDTFVRYANNPRAGRKPLWKMLTTQMGQRVTREELQDHFEHTMDKVYEYMKEHDKAALQRIVDEDPWIKTAWKKDFDDWYDNAEINIYRGVRPGETSVAEKFRSYTLNPLIAKKFASGTFGGGSGTGGREEVTGGKVLRRKVYPKDIVGFFTGGFESEVIMPIEIVGKALDESAGAGAIQALEKHAAHNQKTHGRRGFEQLKEGTRQELRRRFPNKATARYKGEVMVSPRQLLSAADPDSMIAVHKLAAYMREYGYDSTLREEPIQIVVDKDGNPVIYDGNHRVAAANEAGLKQIPIELWYHGGSEQIAGGIEPQKVVEAMEKHDTPRSPHKEHDPRAGRGRAEIRLPLREFATGGGMQCSASHTAFGRCADVSQDFVDFLRERGIQANRVKTFGYKGTLARADYRWQELRTRRGKKVGKENIGHYMVRVGDRYIDWSAKQFDTDAPFPAIYTKEEVASLWSFSYDKKSARHVKAALDEPCEECYT</sequence>
<gene>
    <name evidence="2" type="ORF">LCGC14_1933800</name>
</gene>
<feature type="non-terminal residue" evidence="2">
    <location>
        <position position="1"/>
    </location>
</feature>
<organism evidence="2">
    <name type="scientific">marine sediment metagenome</name>
    <dbReference type="NCBI Taxonomy" id="412755"/>
    <lineage>
        <taxon>unclassified sequences</taxon>
        <taxon>metagenomes</taxon>
        <taxon>ecological metagenomes</taxon>
    </lineage>
</organism>
<evidence type="ECO:0000313" key="2">
    <source>
        <dbReference type="EMBL" id="KKL87531.1"/>
    </source>
</evidence>
<feature type="compositionally biased region" description="Gly residues" evidence="1">
    <location>
        <begin position="1"/>
        <end position="12"/>
    </location>
</feature>
<reference evidence="2" key="1">
    <citation type="journal article" date="2015" name="Nature">
        <title>Complex archaea that bridge the gap between prokaryotes and eukaryotes.</title>
        <authorList>
            <person name="Spang A."/>
            <person name="Saw J.H."/>
            <person name="Jorgensen S.L."/>
            <person name="Zaremba-Niedzwiedzka K."/>
            <person name="Martijn J."/>
            <person name="Lind A.E."/>
            <person name="van Eijk R."/>
            <person name="Schleper C."/>
            <person name="Guy L."/>
            <person name="Ettema T.J."/>
        </authorList>
    </citation>
    <scope>NUCLEOTIDE SEQUENCE</scope>
</reference>
<accession>A0A0F9GAN1</accession>
<feature type="region of interest" description="Disordered" evidence="1">
    <location>
        <begin position="1"/>
        <end position="85"/>
    </location>
</feature>
<dbReference type="EMBL" id="LAZR01020813">
    <property type="protein sequence ID" value="KKL87531.1"/>
    <property type="molecule type" value="Genomic_DNA"/>
</dbReference>
<evidence type="ECO:0008006" key="3">
    <source>
        <dbReference type="Google" id="ProtNLM"/>
    </source>
</evidence>
<dbReference type="Gene3D" id="3.90.1530.10">
    <property type="entry name" value="Conserved hypothetical protein from pyrococcus furiosus pfu- 392566-001, ParB domain"/>
    <property type="match status" value="1"/>
</dbReference>
<dbReference type="InterPro" id="IPR036086">
    <property type="entry name" value="ParB/Sulfiredoxin_sf"/>
</dbReference>
<dbReference type="SUPFAM" id="SSF110849">
    <property type="entry name" value="ParB/Sulfiredoxin"/>
    <property type="match status" value="1"/>
</dbReference>
<name>A0A0F9GAN1_9ZZZZ</name>
<evidence type="ECO:0000256" key="1">
    <source>
        <dbReference type="SAM" id="MobiDB-lite"/>
    </source>
</evidence>
<protein>
    <recommendedName>
        <fullName evidence="3">ParB/Sulfiredoxin domain-containing protein</fullName>
    </recommendedName>
</protein>
<comment type="caution">
    <text evidence="2">The sequence shown here is derived from an EMBL/GenBank/DDBJ whole genome shotgun (WGS) entry which is preliminary data.</text>
</comment>
<feature type="compositionally biased region" description="Low complexity" evidence="1">
    <location>
        <begin position="13"/>
        <end position="23"/>
    </location>
</feature>